<sequence length="196" mass="21873">MNLSFALLLYCIVQKMRLSRRKRTDRIGVDRHGQLAGLRRAGQGRAEHGRTEFKADVWACISDDVILSQLSTSELKSLWWILWCTKYGSEIPVMGEIEGKVWVERTVDSRIRIHRELCHGAQNKAHPKGSNGKEEADAEAKPAATVCTVLLLTPSPRAFSGPVPAPPQPSLDPRAQARDWSLEGRVSDGENHQPFP</sequence>
<evidence type="ECO:0000256" key="1">
    <source>
        <dbReference type="SAM" id="MobiDB-lite"/>
    </source>
</evidence>
<feature type="compositionally biased region" description="Basic and acidic residues" evidence="1">
    <location>
        <begin position="175"/>
        <end position="196"/>
    </location>
</feature>
<feature type="region of interest" description="Disordered" evidence="1">
    <location>
        <begin position="119"/>
        <end position="139"/>
    </location>
</feature>
<accession>A0A176WDK0</accession>
<name>A0A176WDK0_MARPO</name>
<keyword evidence="3" id="KW-1185">Reference proteome</keyword>
<organism evidence="2 3">
    <name type="scientific">Marchantia polymorpha subsp. ruderalis</name>
    <dbReference type="NCBI Taxonomy" id="1480154"/>
    <lineage>
        <taxon>Eukaryota</taxon>
        <taxon>Viridiplantae</taxon>
        <taxon>Streptophyta</taxon>
        <taxon>Embryophyta</taxon>
        <taxon>Marchantiophyta</taxon>
        <taxon>Marchantiopsida</taxon>
        <taxon>Marchantiidae</taxon>
        <taxon>Marchantiales</taxon>
        <taxon>Marchantiaceae</taxon>
        <taxon>Marchantia</taxon>
    </lineage>
</organism>
<evidence type="ECO:0000313" key="2">
    <source>
        <dbReference type="EMBL" id="OAE31197.1"/>
    </source>
</evidence>
<feature type="region of interest" description="Disordered" evidence="1">
    <location>
        <begin position="158"/>
        <end position="196"/>
    </location>
</feature>
<comment type="caution">
    <text evidence="2">The sequence shown here is derived from an EMBL/GenBank/DDBJ whole genome shotgun (WGS) entry which is preliminary data.</text>
</comment>
<reference evidence="2" key="1">
    <citation type="submission" date="2016-03" db="EMBL/GenBank/DDBJ databases">
        <title>Mechanisms controlling the formation of the plant cell surface in tip-growing cells are functionally conserved among land plants.</title>
        <authorList>
            <person name="Honkanen S."/>
            <person name="Jones V.A."/>
            <person name="Morieri G."/>
            <person name="Champion C."/>
            <person name="Hetherington A.J."/>
            <person name="Kelly S."/>
            <person name="Saint-Marcoux D."/>
            <person name="Proust H."/>
            <person name="Prescott H."/>
            <person name="Dolan L."/>
        </authorList>
    </citation>
    <scope>NUCLEOTIDE SEQUENCE [LARGE SCALE GENOMIC DNA]</scope>
    <source>
        <tissue evidence="2">Whole gametophyte</tissue>
    </source>
</reference>
<evidence type="ECO:0000313" key="3">
    <source>
        <dbReference type="Proteomes" id="UP000077202"/>
    </source>
</evidence>
<dbReference type="Proteomes" id="UP000077202">
    <property type="component" value="Unassembled WGS sequence"/>
</dbReference>
<dbReference type="AlphaFoldDB" id="A0A176WDK0"/>
<protein>
    <submittedName>
        <fullName evidence="2">Uncharacterized protein</fullName>
    </submittedName>
</protein>
<dbReference type="EMBL" id="LVLJ01001151">
    <property type="protein sequence ID" value="OAE31197.1"/>
    <property type="molecule type" value="Genomic_DNA"/>
</dbReference>
<proteinExistence type="predicted"/>
<gene>
    <name evidence="2" type="ORF">AXG93_1629s1160</name>
</gene>